<proteinExistence type="predicted"/>
<protein>
    <submittedName>
        <fullName evidence="3">Uncharacterized protein</fullName>
    </submittedName>
</protein>
<sequence length="595" mass="64548">MTLTPAQWVALGAGVYAGIGLPLAFVWWYRRRYRLHRPLPIHPDEVDAAELLDQTVTPGPSTPYSSAAQSLGLRQVDPCNRAVISPSPPSTASFTAPTATTRESSSTTHSDWPQSLPSQPLHRLARLAHRLSQHPFRVLVQQGGRQADDRFLAPIMTLTPAQWVALGAGVYAGIGLPLAFVWWYRRRYRLHRPLPIHPDEVDAAELLDQTVTPGPSTPYSSAAQSLGLRQVDPCNRAVISPSPPSTASFTAPTATTRESSSTTHSDWPQSLRDSRVRTRPPDARTSKHVGPSRVRETHVRDSLSTLNVSAGRSTDRYSTDTGRTARHSHVTSDAGASADYRSSRDSRLATDHHASYNSVRDSRSTGSSLPPFAAEGLDAEGSRGTFGSAQLNSYVTEDGGGSPHSFLPGDDKAFSVGQRDSQSWRYPQNWPVSTEHSTSPEPVISSPPSAYRPPSSQRAPSTTPPLIMPVPIPTSPPPAAIVPMSNPSPTPPEPEEACRPPSQLRDEMKRHLYAPQTPAPPKSPGAVTILKDVLFSEPEQMDTNPGPSQARVIVRNEEDAETARLELLPPQYRPEWAEGHVPGPEKAAYGAGRCP</sequence>
<feature type="compositionally biased region" description="Polar residues" evidence="1">
    <location>
        <begin position="385"/>
        <end position="395"/>
    </location>
</feature>
<dbReference type="InParanoid" id="K1VAS4"/>
<organism evidence="3 4">
    <name type="scientific">Trichosporon asahii var. asahii (strain CBS 8904)</name>
    <name type="common">Yeast</name>
    <dbReference type="NCBI Taxonomy" id="1220162"/>
    <lineage>
        <taxon>Eukaryota</taxon>
        <taxon>Fungi</taxon>
        <taxon>Dikarya</taxon>
        <taxon>Basidiomycota</taxon>
        <taxon>Agaricomycotina</taxon>
        <taxon>Tremellomycetes</taxon>
        <taxon>Trichosporonales</taxon>
        <taxon>Trichosporonaceae</taxon>
        <taxon>Trichosporon</taxon>
    </lineage>
</organism>
<name>K1VAS4_TRIAC</name>
<feature type="transmembrane region" description="Helical" evidence="2">
    <location>
        <begin position="163"/>
        <end position="184"/>
    </location>
</feature>
<feature type="compositionally biased region" description="Pro residues" evidence="1">
    <location>
        <begin position="462"/>
        <end position="492"/>
    </location>
</feature>
<keyword evidence="4" id="KW-1185">Reference proteome</keyword>
<feature type="region of interest" description="Disordered" evidence="1">
    <location>
        <begin position="235"/>
        <end position="501"/>
    </location>
</feature>
<feature type="compositionally biased region" description="Basic and acidic residues" evidence="1">
    <location>
        <begin position="272"/>
        <end position="285"/>
    </location>
</feature>
<feature type="compositionally biased region" description="Polar residues" evidence="1">
    <location>
        <begin position="102"/>
        <end position="117"/>
    </location>
</feature>
<dbReference type="HOGENOM" id="CLU_032416_0_0_1"/>
<feature type="compositionally biased region" description="Polar residues" evidence="1">
    <location>
        <begin position="355"/>
        <end position="368"/>
    </location>
</feature>
<evidence type="ECO:0000313" key="4">
    <source>
        <dbReference type="Proteomes" id="UP000006757"/>
    </source>
</evidence>
<feature type="compositionally biased region" description="Polar residues" evidence="1">
    <location>
        <begin position="418"/>
        <end position="440"/>
    </location>
</feature>
<evidence type="ECO:0000313" key="3">
    <source>
        <dbReference type="EMBL" id="EKD01125.1"/>
    </source>
</evidence>
<keyword evidence="2" id="KW-0472">Membrane</keyword>
<comment type="caution">
    <text evidence="3">The sequence shown here is derived from an EMBL/GenBank/DDBJ whole genome shotgun (WGS) entry which is preliminary data.</text>
</comment>
<keyword evidence="2" id="KW-0812">Transmembrane</keyword>
<evidence type="ECO:0000256" key="2">
    <source>
        <dbReference type="SAM" id="Phobius"/>
    </source>
</evidence>
<feature type="region of interest" description="Disordered" evidence="1">
    <location>
        <begin position="569"/>
        <end position="595"/>
    </location>
</feature>
<feature type="compositionally biased region" description="Low complexity" evidence="1">
    <location>
        <begin position="245"/>
        <end position="256"/>
    </location>
</feature>
<feature type="region of interest" description="Disordered" evidence="1">
    <location>
        <begin position="82"/>
        <end position="117"/>
    </location>
</feature>
<feature type="transmembrane region" description="Helical" evidence="2">
    <location>
        <begin position="6"/>
        <end position="29"/>
    </location>
</feature>
<dbReference type="EMBL" id="AMBO01000325">
    <property type="protein sequence ID" value="EKD01125.1"/>
    <property type="molecule type" value="Genomic_DNA"/>
</dbReference>
<feature type="compositionally biased region" description="Polar residues" evidence="1">
    <location>
        <begin position="257"/>
        <end position="268"/>
    </location>
</feature>
<dbReference type="Proteomes" id="UP000006757">
    <property type="component" value="Unassembled WGS sequence"/>
</dbReference>
<feature type="compositionally biased region" description="Basic and acidic residues" evidence="1">
    <location>
        <begin position="341"/>
        <end position="354"/>
    </location>
</feature>
<dbReference type="AlphaFoldDB" id="K1VAS4"/>
<evidence type="ECO:0000256" key="1">
    <source>
        <dbReference type="SAM" id="MobiDB-lite"/>
    </source>
</evidence>
<feature type="compositionally biased region" description="Polar residues" evidence="1">
    <location>
        <begin position="302"/>
        <end position="312"/>
    </location>
</feature>
<feature type="compositionally biased region" description="Low complexity" evidence="1">
    <location>
        <begin position="90"/>
        <end position="101"/>
    </location>
</feature>
<accession>K1VAS4</accession>
<reference evidence="3 4" key="1">
    <citation type="journal article" date="2012" name="Eukaryot. Cell">
        <title>Genome sequence of the Trichosporon asahii environmental strain CBS 8904.</title>
        <authorList>
            <person name="Yang R.Y."/>
            <person name="Li H.T."/>
            <person name="Zhu H."/>
            <person name="Zhou G.P."/>
            <person name="Wang M."/>
            <person name="Wang L."/>
        </authorList>
    </citation>
    <scope>NUCLEOTIDE SEQUENCE [LARGE SCALE GENOMIC DNA]</scope>
    <source>
        <strain evidence="3 4">CBS 8904</strain>
    </source>
</reference>
<feature type="compositionally biased region" description="Low complexity" evidence="1">
    <location>
        <begin position="446"/>
        <end position="461"/>
    </location>
</feature>
<keyword evidence="2" id="KW-1133">Transmembrane helix</keyword>
<gene>
    <name evidence="3" type="ORF">A1Q2_04623</name>
</gene>